<dbReference type="GO" id="GO:0005829">
    <property type="term" value="C:cytosol"/>
    <property type="evidence" value="ECO:0007669"/>
    <property type="project" value="TreeGrafter"/>
</dbReference>
<keyword evidence="8" id="KW-0464">Manganese</keyword>
<dbReference type="EMBL" id="FOOT01000007">
    <property type="protein sequence ID" value="SFH19510.1"/>
    <property type="molecule type" value="Genomic_DNA"/>
</dbReference>
<dbReference type="EC" id="3.5.3.1" evidence="3"/>
<dbReference type="PANTHER" id="PTHR43782:SF3">
    <property type="entry name" value="ARGINASE"/>
    <property type="match status" value="1"/>
</dbReference>
<organism evidence="10 11">
    <name type="scientific">Pontibacter chinhatensis</name>
    <dbReference type="NCBI Taxonomy" id="1436961"/>
    <lineage>
        <taxon>Bacteria</taxon>
        <taxon>Pseudomonadati</taxon>
        <taxon>Bacteroidota</taxon>
        <taxon>Cytophagia</taxon>
        <taxon>Cytophagales</taxon>
        <taxon>Hymenobacteraceae</taxon>
        <taxon>Pontibacter</taxon>
    </lineage>
</organism>
<dbReference type="PANTHER" id="PTHR43782">
    <property type="entry name" value="ARGINASE"/>
    <property type="match status" value="1"/>
</dbReference>
<keyword evidence="7" id="KW-0378">Hydrolase</keyword>
<dbReference type="InterPro" id="IPR014033">
    <property type="entry name" value="Arginase"/>
</dbReference>
<keyword evidence="6" id="KW-0479">Metal-binding</keyword>
<proteinExistence type="inferred from homology"/>
<keyword evidence="11" id="KW-1185">Reference proteome</keyword>
<keyword evidence="5" id="KW-0056">Arginine metabolism</keyword>
<evidence type="ECO:0000256" key="4">
    <source>
        <dbReference type="ARBA" id="ARBA00018123"/>
    </source>
</evidence>
<evidence type="ECO:0000256" key="1">
    <source>
        <dbReference type="ARBA" id="ARBA00001936"/>
    </source>
</evidence>
<comment type="similarity">
    <text evidence="9">Belongs to the arginase family.</text>
</comment>
<dbReference type="InterPro" id="IPR023696">
    <property type="entry name" value="Ureohydrolase_dom_sf"/>
</dbReference>
<dbReference type="GO" id="GO:0004053">
    <property type="term" value="F:arginase activity"/>
    <property type="evidence" value="ECO:0007669"/>
    <property type="project" value="UniProtKB-EC"/>
</dbReference>
<dbReference type="RefSeq" id="WP_092104394.1">
    <property type="nucleotide sequence ID" value="NZ_FOOT01000007.1"/>
</dbReference>
<evidence type="ECO:0000256" key="9">
    <source>
        <dbReference type="PROSITE-ProRule" id="PRU00742"/>
    </source>
</evidence>
<evidence type="ECO:0000256" key="7">
    <source>
        <dbReference type="ARBA" id="ARBA00022801"/>
    </source>
</evidence>
<evidence type="ECO:0000313" key="11">
    <source>
        <dbReference type="Proteomes" id="UP000198724"/>
    </source>
</evidence>
<comment type="pathway">
    <text evidence="2">Nitrogen metabolism; urea cycle; L-ornithine and urea from L-arginine: step 1/1.</text>
</comment>
<dbReference type="CDD" id="cd09989">
    <property type="entry name" value="Arginase"/>
    <property type="match status" value="1"/>
</dbReference>
<dbReference type="InterPro" id="IPR006035">
    <property type="entry name" value="Ureohydrolase"/>
</dbReference>
<dbReference type="SUPFAM" id="SSF52768">
    <property type="entry name" value="Arginase/deacetylase"/>
    <property type="match status" value="1"/>
</dbReference>
<dbReference type="STRING" id="1436961.SAMN05421739_10730"/>
<evidence type="ECO:0000313" key="10">
    <source>
        <dbReference type="EMBL" id="SFH19510.1"/>
    </source>
</evidence>
<dbReference type="PRINTS" id="PR00116">
    <property type="entry name" value="ARGINASE"/>
</dbReference>
<reference evidence="11" key="1">
    <citation type="submission" date="2016-10" db="EMBL/GenBank/DDBJ databases">
        <authorList>
            <person name="Varghese N."/>
            <person name="Submissions S."/>
        </authorList>
    </citation>
    <scope>NUCLEOTIDE SEQUENCE [LARGE SCALE GENOMIC DNA]</scope>
    <source>
        <strain evidence="11">LP51</strain>
    </source>
</reference>
<evidence type="ECO:0000256" key="8">
    <source>
        <dbReference type="ARBA" id="ARBA00023211"/>
    </source>
</evidence>
<dbReference type="GO" id="GO:0006525">
    <property type="term" value="P:arginine metabolic process"/>
    <property type="evidence" value="ECO:0007669"/>
    <property type="project" value="UniProtKB-KW"/>
</dbReference>
<dbReference type="Gene3D" id="3.40.800.10">
    <property type="entry name" value="Ureohydrolase domain"/>
    <property type="match status" value="1"/>
</dbReference>
<evidence type="ECO:0000256" key="6">
    <source>
        <dbReference type="ARBA" id="ARBA00022723"/>
    </source>
</evidence>
<comment type="cofactor">
    <cofactor evidence="1">
        <name>Mn(2+)</name>
        <dbReference type="ChEBI" id="CHEBI:29035"/>
    </cofactor>
</comment>
<dbReference type="Pfam" id="PF00491">
    <property type="entry name" value="Arginase"/>
    <property type="match status" value="1"/>
</dbReference>
<protein>
    <recommendedName>
        <fullName evidence="4">Arginase</fullName>
        <ecNumber evidence="3">3.5.3.1</ecNumber>
    </recommendedName>
</protein>
<gene>
    <name evidence="10" type="ORF">SAMN05421739_10730</name>
</gene>
<dbReference type="OrthoDB" id="9788689at2"/>
<dbReference type="PROSITE" id="PS51409">
    <property type="entry name" value="ARGINASE_2"/>
    <property type="match status" value="1"/>
</dbReference>
<evidence type="ECO:0000256" key="5">
    <source>
        <dbReference type="ARBA" id="ARBA00022503"/>
    </source>
</evidence>
<dbReference type="GO" id="GO:0030145">
    <property type="term" value="F:manganese ion binding"/>
    <property type="evidence" value="ECO:0007669"/>
    <property type="project" value="TreeGrafter"/>
</dbReference>
<dbReference type="Proteomes" id="UP000198724">
    <property type="component" value="Unassembled WGS sequence"/>
</dbReference>
<accession>A0A1I2Y179</accession>
<evidence type="ECO:0000256" key="2">
    <source>
        <dbReference type="ARBA" id="ARBA00005098"/>
    </source>
</evidence>
<evidence type="ECO:0000256" key="3">
    <source>
        <dbReference type="ARBA" id="ARBA00012168"/>
    </source>
</evidence>
<name>A0A1I2Y179_9BACT</name>
<sequence>MKKVKLIEVRSELGAGTRGASMGIDALRVACWDKGSDYFKRFNSISVPDLNYTLFDPDVFPYAHRIDSILTVQKNIGRAVEQTIAMDMFPLVLSGDHSNAHGTIAGIKAAYPDKTLGVIWVDAHADIHSPYTSPSGNVHGMPLAMALNIDNLERQINDPSPEAIFFWNSLKKLGFDGPKLKPEHLVYVVVRDTEEPEDYLIEKYGIKNFTYAELVSKGAATVAHEALDRLRDCDIIYVSFDVDSLDSKFSKGTGTPVEVGLTVQEAKELNYHLLQDPRVVCYEMTEINPTLDTENTMAENAFDILETATEAILQKESKSTAIH</sequence>
<dbReference type="AlphaFoldDB" id="A0A1I2Y179"/>